<organism evidence="1 2">
    <name type="scientific">Kibdelosporangium aridum</name>
    <dbReference type="NCBI Taxonomy" id="2030"/>
    <lineage>
        <taxon>Bacteria</taxon>
        <taxon>Bacillati</taxon>
        <taxon>Actinomycetota</taxon>
        <taxon>Actinomycetes</taxon>
        <taxon>Pseudonocardiales</taxon>
        <taxon>Pseudonocardiaceae</taxon>
        <taxon>Kibdelosporangium</taxon>
    </lineage>
</organism>
<dbReference type="RefSeq" id="WP_037252590.1">
    <property type="nucleotide sequence ID" value="NZ_QHKI01000029.1"/>
</dbReference>
<dbReference type="AlphaFoldDB" id="A0A428Z376"/>
<evidence type="ECO:0000313" key="1">
    <source>
        <dbReference type="EMBL" id="RSM80419.1"/>
    </source>
</evidence>
<proteinExistence type="predicted"/>
<sequence>MRDIPVDLGGYKLMVTEAPTMKMRQKDGQMVAATDREGVTQFVVALFAKRRPGPDGFSSKGEEIKVTLATDPGPDFEEGTYVELISACLNAYSMETEDGRTISGISFKAKGLKPIISE</sequence>
<dbReference type="EMBL" id="QHKI01000029">
    <property type="protein sequence ID" value="RSM80419.1"/>
    <property type="molecule type" value="Genomic_DNA"/>
</dbReference>
<accession>A0A428Z376</accession>
<gene>
    <name evidence="1" type="ORF">DMH04_30270</name>
</gene>
<protein>
    <submittedName>
        <fullName evidence="1">Uncharacterized protein</fullName>
    </submittedName>
</protein>
<name>A0A428Z376_KIBAR</name>
<evidence type="ECO:0000313" key="2">
    <source>
        <dbReference type="Proteomes" id="UP000287547"/>
    </source>
</evidence>
<reference evidence="1 2" key="1">
    <citation type="submission" date="2018-05" db="EMBL/GenBank/DDBJ databases">
        <title>Evolution of GPA BGCs.</title>
        <authorList>
            <person name="Waglechner N."/>
            <person name="Wright G.D."/>
        </authorList>
    </citation>
    <scope>NUCLEOTIDE SEQUENCE [LARGE SCALE GENOMIC DNA]</scope>
    <source>
        <strain evidence="1 2">A82846</strain>
    </source>
</reference>
<dbReference type="OrthoDB" id="3699359at2"/>
<comment type="caution">
    <text evidence="1">The sequence shown here is derived from an EMBL/GenBank/DDBJ whole genome shotgun (WGS) entry which is preliminary data.</text>
</comment>
<dbReference type="Proteomes" id="UP000287547">
    <property type="component" value="Unassembled WGS sequence"/>
</dbReference>